<accession>A0A5B7DTH9</accession>
<gene>
    <name evidence="4" type="primary">ADARB2</name>
    <name evidence="4" type="ORF">E2C01_017458</name>
</gene>
<dbReference type="GO" id="GO:0006382">
    <property type="term" value="P:adenosine to inosine editing"/>
    <property type="evidence" value="ECO:0007669"/>
    <property type="project" value="TreeGrafter"/>
</dbReference>
<proteinExistence type="predicted"/>
<feature type="domain" description="DRBM" evidence="3">
    <location>
        <begin position="250"/>
        <end position="325"/>
    </location>
</feature>
<evidence type="ECO:0000313" key="5">
    <source>
        <dbReference type="Proteomes" id="UP000324222"/>
    </source>
</evidence>
<dbReference type="PANTHER" id="PTHR10910:SF62">
    <property type="entry name" value="AT07585P-RELATED"/>
    <property type="match status" value="1"/>
</dbReference>
<evidence type="ECO:0000256" key="1">
    <source>
        <dbReference type="PROSITE-ProRule" id="PRU00266"/>
    </source>
</evidence>
<dbReference type="PROSITE" id="PS50137">
    <property type="entry name" value="DS_RBD"/>
    <property type="match status" value="2"/>
</dbReference>
<dbReference type="PANTHER" id="PTHR10910">
    <property type="entry name" value="EUKARYOTE SPECIFIC DSRNA BINDING PROTEIN"/>
    <property type="match status" value="1"/>
</dbReference>
<dbReference type="EMBL" id="VSRR010001323">
    <property type="protein sequence ID" value="MPC24377.1"/>
    <property type="molecule type" value="Genomic_DNA"/>
</dbReference>
<feature type="domain" description="DRBM" evidence="3">
    <location>
        <begin position="72"/>
        <end position="140"/>
    </location>
</feature>
<dbReference type="GO" id="GO:0005730">
    <property type="term" value="C:nucleolus"/>
    <property type="evidence" value="ECO:0007669"/>
    <property type="project" value="TreeGrafter"/>
</dbReference>
<dbReference type="GO" id="GO:0003725">
    <property type="term" value="F:double-stranded RNA binding"/>
    <property type="evidence" value="ECO:0007669"/>
    <property type="project" value="TreeGrafter"/>
</dbReference>
<dbReference type="SUPFAM" id="SSF54768">
    <property type="entry name" value="dsRNA-binding domain-like"/>
    <property type="match status" value="2"/>
</dbReference>
<dbReference type="SMART" id="SM00358">
    <property type="entry name" value="DSRM"/>
    <property type="match status" value="2"/>
</dbReference>
<dbReference type="Pfam" id="PF00035">
    <property type="entry name" value="dsrm"/>
    <property type="match status" value="2"/>
</dbReference>
<sequence length="334" mass="36248">MTHELLRQNYLFYVTLSPLQSNAMVSDSDASMQEGEQQPETRKRPWEKPGGIKVKRKKVPGAKNLKIRRYVQPKNAVMCLNELRPGVTYTTEQEGGVGQPFCISVEVPGAIDGQKYRGFGSSKQLAKQAAAEAALISFVKPPVTTAENQEEDKTPWATLASFAIYKLFNDWREGRVGMCPPPSQPYGAAIPPGIKAFLNQSIGPAATTAVKEESPQAAAFTEAICAHLGGRAPNTPAVDPKSTEPVKVPNPAKQVPESAAAMHPVMVLHQMKPGLQYNINQTTRDNKPFFTVTADIDGKEFSGEGTNVKKAKFFLAKAAILGLYGVESTFEITA</sequence>
<dbReference type="GO" id="GO:0008251">
    <property type="term" value="F:tRNA-specific adenosine deaminase activity"/>
    <property type="evidence" value="ECO:0007669"/>
    <property type="project" value="TreeGrafter"/>
</dbReference>
<dbReference type="InterPro" id="IPR014720">
    <property type="entry name" value="dsRBD_dom"/>
</dbReference>
<dbReference type="OrthoDB" id="6363432at2759"/>
<name>A0A5B7DTH9_PORTR</name>
<feature type="compositionally biased region" description="Polar residues" evidence="2">
    <location>
        <begin position="25"/>
        <end position="38"/>
    </location>
</feature>
<feature type="region of interest" description="Disordered" evidence="2">
    <location>
        <begin position="25"/>
        <end position="50"/>
    </location>
</feature>
<organism evidence="4 5">
    <name type="scientific">Portunus trituberculatus</name>
    <name type="common">Swimming crab</name>
    <name type="synonym">Neptunus trituberculatus</name>
    <dbReference type="NCBI Taxonomy" id="210409"/>
    <lineage>
        <taxon>Eukaryota</taxon>
        <taxon>Metazoa</taxon>
        <taxon>Ecdysozoa</taxon>
        <taxon>Arthropoda</taxon>
        <taxon>Crustacea</taxon>
        <taxon>Multicrustacea</taxon>
        <taxon>Malacostraca</taxon>
        <taxon>Eumalacostraca</taxon>
        <taxon>Eucarida</taxon>
        <taxon>Decapoda</taxon>
        <taxon>Pleocyemata</taxon>
        <taxon>Brachyura</taxon>
        <taxon>Eubrachyura</taxon>
        <taxon>Portunoidea</taxon>
        <taxon>Portunidae</taxon>
        <taxon>Portuninae</taxon>
        <taxon>Portunus</taxon>
    </lineage>
</organism>
<reference evidence="4 5" key="1">
    <citation type="submission" date="2019-05" db="EMBL/GenBank/DDBJ databases">
        <title>Another draft genome of Portunus trituberculatus and its Hox gene families provides insights of decapod evolution.</title>
        <authorList>
            <person name="Jeong J.-H."/>
            <person name="Song I."/>
            <person name="Kim S."/>
            <person name="Choi T."/>
            <person name="Kim D."/>
            <person name="Ryu S."/>
            <person name="Kim W."/>
        </authorList>
    </citation>
    <scope>NUCLEOTIDE SEQUENCE [LARGE SCALE GENOMIC DNA]</scope>
    <source>
        <tissue evidence="4">Muscle</tissue>
    </source>
</reference>
<dbReference type="GO" id="GO:0005737">
    <property type="term" value="C:cytoplasm"/>
    <property type="evidence" value="ECO:0007669"/>
    <property type="project" value="TreeGrafter"/>
</dbReference>
<dbReference type="Gene3D" id="3.30.160.20">
    <property type="match status" value="2"/>
</dbReference>
<dbReference type="AlphaFoldDB" id="A0A5B7DTH9"/>
<protein>
    <submittedName>
        <fullName evidence="4">Double-stranded RNA-specific editase B2</fullName>
    </submittedName>
</protein>
<dbReference type="GO" id="GO:0003726">
    <property type="term" value="F:double-stranded RNA adenosine deaminase activity"/>
    <property type="evidence" value="ECO:0007669"/>
    <property type="project" value="TreeGrafter"/>
</dbReference>
<dbReference type="GO" id="GO:0006396">
    <property type="term" value="P:RNA processing"/>
    <property type="evidence" value="ECO:0007669"/>
    <property type="project" value="TreeGrafter"/>
</dbReference>
<dbReference type="Proteomes" id="UP000324222">
    <property type="component" value="Unassembled WGS sequence"/>
</dbReference>
<keyword evidence="5" id="KW-1185">Reference proteome</keyword>
<evidence type="ECO:0000259" key="3">
    <source>
        <dbReference type="PROSITE" id="PS50137"/>
    </source>
</evidence>
<evidence type="ECO:0000313" key="4">
    <source>
        <dbReference type="EMBL" id="MPC24377.1"/>
    </source>
</evidence>
<comment type="caution">
    <text evidence="4">The sequence shown here is derived from an EMBL/GenBank/DDBJ whole genome shotgun (WGS) entry which is preliminary data.</text>
</comment>
<keyword evidence="1" id="KW-0694">RNA-binding</keyword>
<evidence type="ECO:0000256" key="2">
    <source>
        <dbReference type="SAM" id="MobiDB-lite"/>
    </source>
</evidence>